<sequence>MSKRLGTTKLIWLPSRPFVTNAHLTGSGAASSQLSNPQLYKFPSPQVSQQQILHALAIHFSQALTLALSLSTAAVKAAPVPIVRASQQDSSKLMLGSVHESQIAARGVGNDAVSSTPLQARGLDSVGRLRRAMDLHYQNLDPQARELALVTELHRRGLLDQLVAAICNLIITLIGKGGGKMSRRQDNTAQLEQAIQQVTCILDALFSNADGSCSEILGSSANSTNATSTLTNSTISPLEKKLVALGAKLRNGTSITQVVNDMMANNAETAAAAPVSKKADAKKADKKADKKGEKGQEDKHHSAKNAISAAGTKKATAAQKKKHFFELLEARQDSGVQGLLVALRDPCPPPGTLNDGMYRSGCPGYGRRDLAVRRSMQDLGERDANILQTMLPMIEMLLRQLPALFQSMAASPASSASGAAATATLVGGAKAASPTNSVDDAFSQIISALSGSGSKSSSSGSKAASSASASAAKAQATGAAADSAASAARSAANLSQNFARDLLNGDGMNLGKRQATGTDDDDGIGSENCDASGHSGGVNVSLLNNLLNGLLSGFSRRREEYVPLEFFKRQTDGTDGTDGDTIGSGNCAASNNTGGINLSLLDNLLNGLLSGFSRRDAGMERADFAPVWQEIKKIGSEHFHIASDLTHATTDTESTASAAKRAASDNDAPDFTPVWEAFRDLVDSGYDQAAANVGAQRRDAGAPFKLDYKPLMKAGINFGKQMFKSFTSGHAKRSADYKPFVDAASNFAATAIKEMFVKSN</sequence>
<accession>A0A8H8TU56</accession>
<comment type="caution">
    <text evidence="2">The sequence shown here is derived from an EMBL/GenBank/DDBJ whole genome shotgun (WGS) entry which is preliminary data.</text>
</comment>
<dbReference type="AlphaFoldDB" id="A0A8H8TU56"/>
<name>A0A8H8TU56_9BASI</name>
<proteinExistence type="predicted"/>
<evidence type="ECO:0000313" key="3">
    <source>
        <dbReference type="Proteomes" id="UP000658997"/>
    </source>
</evidence>
<reference evidence="2" key="1">
    <citation type="submission" date="2018-08" db="EMBL/GenBank/DDBJ databases">
        <authorList>
            <person name="Guldener U."/>
        </authorList>
    </citation>
    <scope>NUCLEOTIDE SEQUENCE</scope>
    <source>
        <strain evidence="2">UB2</strain>
    </source>
</reference>
<feature type="region of interest" description="Disordered" evidence="1">
    <location>
        <begin position="270"/>
        <end position="313"/>
    </location>
</feature>
<feature type="compositionally biased region" description="Basic and acidic residues" evidence="1">
    <location>
        <begin position="277"/>
        <end position="300"/>
    </location>
</feature>
<organism evidence="2 3">
    <name type="scientific">Ustilago bromivora</name>
    <dbReference type="NCBI Taxonomy" id="307758"/>
    <lineage>
        <taxon>Eukaryota</taxon>
        <taxon>Fungi</taxon>
        <taxon>Dikarya</taxon>
        <taxon>Basidiomycota</taxon>
        <taxon>Ustilaginomycotina</taxon>
        <taxon>Ustilaginomycetes</taxon>
        <taxon>Ustilaginales</taxon>
        <taxon>Ustilaginaceae</taxon>
        <taxon>Ustilago</taxon>
    </lineage>
</organism>
<gene>
    <name evidence="2" type="ORF">UBRO2_03510</name>
</gene>
<evidence type="ECO:0000313" key="2">
    <source>
        <dbReference type="EMBL" id="SYW80242.1"/>
    </source>
</evidence>
<dbReference type="Proteomes" id="UP000658997">
    <property type="component" value="Unassembled WGS sequence"/>
</dbReference>
<protein>
    <submittedName>
        <fullName evidence="2">Uncharacterized protein</fullName>
    </submittedName>
</protein>
<dbReference type="EMBL" id="ULHB01000067">
    <property type="protein sequence ID" value="SYW80242.1"/>
    <property type="molecule type" value="Genomic_DNA"/>
</dbReference>
<evidence type="ECO:0000256" key="1">
    <source>
        <dbReference type="SAM" id="MobiDB-lite"/>
    </source>
</evidence>
<feature type="region of interest" description="Disordered" evidence="1">
    <location>
        <begin position="505"/>
        <end position="530"/>
    </location>
</feature>
<keyword evidence="3" id="KW-1185">Reference proteome</keyword>